<evidence type="ECO:0000256" key="6">
    <source>
        <dbReference type="ARBA" id="ARBA00022840"/>
    </source>
</evidence>
<evidence type="ECO:0000256" key="2">
    <source>
        <dbReference type="ARBA" id="ARBA00022475"/>
    </source>
</evidence>
<dbReference type="InterPro" id="IPR050122">
    <property type="entry name" value="RTK"/>
</dbReference>
<evidence type="ECO:0000259" key="16">
    <source>
        <dbReference type="PROSITE" id="PS50022"/>
    </source>
</evidence>
<dbReference type="EMBL" id="CAJNOE010000005">
    <property type="protein sequence ID" value="CAF0716788.1"/>
    <property type="molecule type" value="Genomic_DNA"/>
</dbReference>
<dbReference type="InterPro" id="IPR011009">
    <property type="entry name" value="Kinase-like_dom_sf"/>
</dbReference>
<comment type="subcellular location">
    <subcellularLocation>
        <location evidence="1">Cell membrane</location>
        <topology evidence="1">Single-pass type I membrane protein</topology>
    </subcellularLocation>
</comment>
<dbReference type="GO" id="GO:0043235">
    <property type="term" value="C:receptor complex"/>
    <property type="evidence" value="ECO:0007669"/>
    <property type="project" value="TreeGrafter"/>
</dbReference>
<dbReference type="GO" id="GO:0005886">
    <property type="term" value="C:plasma membrane"/>
    <property type="evidence" value="ECO:0007669"/>
    <property type="project" value="UniProtKB-SubCell"/>
</dbReference>
<evidence type="ECO:0000256" key="13">
    <source>
        <dbReference type="SAM" id="Phobius"/>
    </source>
</evidence>
<evidence type="ECO:0000313" key="17">
    <source>
        <dbReference type="EMBL" id="CAF0716788.1"/>
    </source>
</evidence>
<evidence type="ECO:0000256" key="7">
    <source>
        <dbReference type="ARBA" id="ARBA00022989"/>
    </source>
</evidence>
<dbReference type="SUPFAM" id="SSF56112">
    <property type="entry name" value="Protein kinase-like (PK-like)"/>
    <property type="match status" value="1"/>
</dbReference>
<keyword evidence="4 14" id="KW-0732">Signal</keyword>
<dbReference type="Gene3D" id="2.60.120.1190">
    <property type="match status" value="1"/>
</dbReference>
<protein>
    <submittedName>
        <fullName evidence="17">Uncharacterized protein</fullName>
    </submittedName>
</protein>
<reference evidence="17" key="1">
    <citation type="submission" date="2021-02" db="EMBL/GenBank/DDBJ databases">
        <authorList>
            <person name="Nowell W R."/>
        </authorList>
    </citation>
    <scope>NUCLEOTIDE SEQUENCE</scope>
</reference>
<dbReference type="Gene3D" id="2.60.120.260">
    <property type="entry name" value="Galactose-binding domain-like"/>
    <property type="match status" value="1"/>
</dbReference>
<dbReference type="InterPro" id="IPR000421">
    <property type="entry name" value="FA58C"/>
</dbReference>
<dbReference type="InterPro" id="IPR001245">
    <property type="entry name" value="Ser-Thr/Tyr_kinase_cat_dom"/>
</dbReference>
<evidence type="ECO:0000313" key="18">
    <source>
        <dbReference type="Proteomes" id="UP000663860"/>
    </source>
</evidence>
<dbReference type="PROSITE" id="PS01286">
    <property type="entry name" value="FA58C_2"/>
    <property type="match status" value="1"/>
</dbReference>
<evidence type="ECO:0000256" key="4">
    <source>
        <dbReference type="ARBA" id="ARBA00022729"/>
    </source>
</evidence>
<comment type="similarity">
    <text evidence="12">Belongs to the protein kinase superfamily. Tyr protein kinase family. Insulin receptor subfamily.</text>
</comment>
<sequence>MWSFPSMMINTCLLFFIIIFVNVSSNLILPEYEHCDVPLGMESGSITDNDLTSSSTHDISSVGPQMARIRSEIEGGAWCPDKPIGINSYEYLEIELRQLFLINSIETQGRFGNGQGKEYAEFYQVQYQRDNQSSDWITYHNKITNKTILNGNTNTYIAEKRSLSFPILAKRIRIIPYSTRWRTVCMRIELYGCPYNGGVISYKTSPSIDEDNTYDGNDKIDGIGKLVDGIIGGNDFSWLSWNKSPVSIEFHFDISHGIGKLVDGIIGGNDFSWLSWNKSPVSIEFHFDISRHFKTIQIYTMNNKYESVQIKFDNNLTIKHHIAPIESSLSTIYVDTIQLIKYDNIFLGKQIEFLFEFNDNQLLFLTEITFINEPAILFNTSSIINNTTNCSILMNNNNSTYENSSLIIFKFEWLTIFIISIILFSFILLFIFGFYRIRCRSSHHRLRQNSNLYYKSSQMTTTTSGSCVSTSSEHDASTLPVKKKNHLLLSSSSNNYDDVTSEQQSMGSYIYPITSTTSLLQTTPSSSLFKGEQYAVIDGNYSSNTYKQWSTNNTFHYASSDIEQIDKVSNNQRTSLFNCILPRENLPSKCIHHPSSSTNFPANVDESKLIAIRKISESKIGEIYFGNYFINNETKCVLIKIIKTNLIHSSKEIFLNELEILSRLNHINISCLFGVQLNTLYLIQEYSHFGTLQDYFHTLSKQQTNDSTFQKINIYFAYQLANALQYLSHLNLIHTDIATRNCLFYSDYMIKLTDCAMALPQYEHEYWLGTNGQLIPLRWIAPEALLTTPTIKSDIYSYAVTLWEIWSSCSCLPYVSLTNEELYQCIIVRQNENKNDLSFNLSVPPDCPKEIYDLLCECWHIDGTKRPNIADIALYFKRHIDSSR</sequence>
<keyword evidence="6" id="KW-0067">ATP-binding</keyword>
<dbReference type="GO" id="GO:0007169">
    <property type="term" value="P:cell surface receptor protein tyrosine kinase signaling pathway"/>
    <property type="evidence" value="ECO:0007669"/>
    <property type="project" value="TreeGrafter"/>
</dbReference>
<dbReference type="GO" id="GO:0005524">
    <property type="term" value="F:ATP binding"/>
    <property type="evidence" value="ECO:0007669"/>
    <property type="project" value="UniProtKB-KW"/>
</dbReference>
<evidence type="ECO:0000256" key="12">
    <source>
        <dbReference type="ARBA" id="ARBA00061639"/>
    </source>
</evidence>
<dbReference type="SMART" id="SM00231">
    <property type="entry name" value="FA58C"/>
    <property type="match status" value="1"/>
</dbReference>
<dbReference type="PRINTS" id="PR00109">
    <property type="entry name" value="TYRKINASE"/>
</dbReference>
<keyword evidence="7 13" id="KW-1133">Transmembrane helix</keyword>
<evidence type="ECO:0000256" key="14">
    <source>
        <dbReference type="SAM" id="SignalP"/>
    </source>
</evidence>
<dbReference type="Pfam" id="PF00754">
    <property type="entry name" value="F5_F8_type_C"/>
    <property type="match status" value="1"/>
</dbReference>
<dbReference type="InterPro" id="IPR008266">
    <property type="entry name" value="Tyr_kinase_AS"/>
</dbReference>
<dbReference type="PROSITE" id="PS50022">
    <property type="entry name" value="FA58C_3"/>
    <property type="match status" value="1"/>
</dbReference>
<dbReference type="SUPFAM" id="SSF49785">
    <property type="entry name" value="Galactose-binding domain-like"/>
    <property type="match status" value="1"/>
</dbReference>
<evidence type="ECO:0000256" key="1">
    <source>
        <dbReference type="ARBA" id="ARBA00004251"/>
    </source>
</evidence>
<dbReference type="PROSITE" id="PS50011">
    <property type="entry name" value="PROTEIN_KINASE_DOM"/>
    <property type="match status" value="1"/>
</dbReference>
<keyword evidence="10" id="KW-0675">Receptor</keyword>
<dbReference type="Pfam" id="PF07714">
    <property type="entry name" value="PK_Tyr_Ser-Thr"/>
    <property type="match status" value="1"/>
</dbReference>
<feature type="domain" description="Protein kinase" evidence="15">
    <location>
        <begin position="609"/>
        <end position="876"/>
    </location>
</feature>
<dbReference type="PANTHER" id="PTHR24416:SF349">
    <property type="entry name" value="TYROSINE-PROTEIN KINASE RYK"/>
    <property type="match status" value="1"/>
</dbReference>
<dbReference type="AlphaFoldDB" id="A0A813MIX5"/>
<dbReference type="PROSITE" id="PS01285">
    <property type="entry name" value="FA58C_1"/>
    <property type="match status" value="1"/>
</dbReference>
<dbReference type="InterPro" id="IPR008979">
    <property type="entry name" value="Galactose-bd-like_sf"/>
</dbReference>
<feature type="signal peptide" evidence="14">
    <location>
        <begin position="1"/>
        <end position="25"/>
    </location>
</feature>
<gene>
    <name evidence="17" type="ORF">IZO911_LOCUS1207</name>
</gene>
<evidence type="ECO:0000256" key="5">
    <source>
        <dbReference type="ARBA" id="ARBA00022741"/>
    </source>
</evidence>
<dbReference type="InterPro" id="IPR000719">
    <property type="entry name" value="Prot_kinase_dom"/>
</dbReference>
<evidence type="ECO:0000256" key="3">
    <source>
        <dbReference type="ARBA" id="ARBA00022692"/>
    </source>
</evidence>
<keyword evidence="2" id="KW-1003">Cell membrane</keyword>
<dbReference type="CDD" id="cd00057">
    <property type="entry name" value="FA58C"/>
    <property type="match status" value="1"/>
</dbReference>
<dbReference type="FunFam" id="2.60.120.260:FF:000007">
    <property type="entry name" value="Discoidin domain receptor tyrosine kinase 1"/>
    <property type="match status" value="1"/>
</dbReference>
<evidence type="ECO:0000259" key="15">
    <source>
        <dbReference type="PROSITE" id="PS50011"/>
    </source>
</evidence>
<keyword evidence="5" id="KW-0547">Nucleotide-binding</keyword>
<comment type="caution">
    <text evidence="17">The sequence shown here is derived from an EMBL/GenBank/DDBJ whole genome shotgun (WGS) entry which is preliminary data.</text>
</comment>
<dbReference type="PANTHER" id="PTHR24416">
    <property type="entry name" value="TYROSINE-PROTEIN KINASE RECEPTOR"/>
    <property type="match status" value="1"/>
</dbReference>
<dbReference type="GO" id="GO:0010976">
    <property type="term" value="P:positive regulation of neuron projection development"/>
    <property type="evidence" value="ECO:0007669"/>
    <property type="project" value="TreeGrafter"/>
</dbReference>
<feature type="chain" id="PRO_5032534919" evidence="14">
    <location>
        <begin position="26"/>
        <end position="884"/>
    </location>
</feature>
<keyword evidence="9" id="KW-1015">Disulfide bond</keyword>
<dbReference type="Proteomes" id="UP000663860">
    <property type="component" value="Unassembled WGS sequence"/>
</dbReference>
<keyword evidence="11" id="KW-0325">Glycoprotein</keyword>
<dbReference type="GO" id="GO:0051897">
    <property type="term" value="P:positive regulation of phosphatidylinositol 3-kinase/protein kinase B signal transduction"/>
    <property type="evidence" value="ECO:0007669"/>
    <property type="project" value="TreeGrafter"/>
</dbReference>
<keyword evidence="3 13" id="KW-0812">Transmembrane</keyword>
<accession>A0A813MIX5</accession>
<evidence type="ECO:0000256" key="11">
    <source>
        <dbReference type="ARBA" id="ARBA00023180"/>
    </source>
</evidence>
<feature type="domain" description="F5/8 type C" evidence="16">
    <location>
        <begin position="35"/>
        <end position="193"/>
    </location>
</feature>
<proteinExistence type="inferred from homology"/>
<keyword evidence="8 13" id="KW-0472">Membrane</keyword>
<dbReference type="GO" id="GO:0004714">
    <property type="term" value="F:transmembrane receptor protein tyrosine kinase activity"/>
    <property type="evidence" value="ECO:0007669"/>
    <property type="project" value="TreeGrafter"/>
</dbReference>
<dbReference type="PROSITE" id="PS00109">
    <property type="entry name" value="PROTEIN_KINASE_TYR"/>
    <property type="match status" value="1"/>
</dbReference>
<feature type="transmembrane region" description="Helical" evidence="13">
    <location>
        <begin position="413"/>
        <end position="435"/>
    </location>
</feature>
<name>A0A813MIX5_9BILA</name>
<evidence type="ECO:0000256" key="9">
    <source>
        <dbReference type="ARBA" id="ARBA00023157"/>
    </source>
</evidence>
<organism evidence="17 18">
    <name type="scientific">Adineta steineri</name>
    <dbReference type="NCBI Taxonomy" id="433720"/>
    <lineage>
        <taxon>Eukaryota</taxon>
        <taxon>Metazoa</taxon>
        <taxon>Spiralia</taxon>
        <taxon>Gnathifera</taxon>
        <taxon>Rotifera</taxon>
        <taxon>Eurotatoria</taxon>
        <taxon>Bdelloidea</taxon>
        <taxon>Adinetida</taxon>
        <taxon>Adinetidae</taxon>
        <taxon>Adineta</taxon>
    </lineage>
</organism>
<evidence type="ECO:0000256" key="10">
    <source>
        <dbReference type="ARBA" id="ARBA00023170"/>
    </source>
</evidence>
<evidence type="ECO:0000256" key="8">
    <source>
        <dbReference type="ARBA" id="ARBA00023136"/>
    </source>
</evidence>
<dbReference type="Gene3D" id="1.10.510.10">
    <property type="entry name" value="Transferase(Phosphotransferase) domain 1"/>
    <property type="match status" value="1"/>
</dbReference>